<evidence type="ECO:0000256" key="2">
    <source>
        <dbReference type="ARBA" id="ARBA00004609"/>
    </source>
</evidence>
<comment type="cofactor">
    <cofactor evidence="1">
        <name>Zn(2+)</name>
        <dbReference type="ChEBI" id="CHEBI:29105"/>
    </cofactor>
</comment>
<organism evidence="32 33">
    <name type="scientific">Fodinibius sediminis</name>
    <dbReference type="NCBI Taxonomy" id="1214077"/>
    <lineage>
        <taxon>Bacteria</taxon>
        <taxon>Pseudomonadati</taxon>
        <taxon>Balneolota</taxon>
        <taxon>Balneolia</taxon>
        <taxon>Balneolales</taxon>
        <taxon>Balneolaceae</taxon>
        <taxon>Fodinibius</taxon>
    </lineage>
</organism>
<comment type="similarity">
    <text evidence="3">Belongs to the nucleotide pyrophosphatase/phosphodiesterase family.</text>
</comment>
<proteinExistence type="inferred from homology"/>
<evidence type="ECO:0000256" key="29">
    <source>
        <dbReference type="ARBA" id="ARBA00048703"/>
    </source>
</evidence>
<evidence type="ECO:0000256" key="21">
    <source>
        <dbReference type="ARBA" id="ARBA00047290"/>
    </source>
</evidence>
<comment type="catalytic activity">
    <reaction evidence="28">
        <text>sphing-4-enine-phosphocholine + H2O = sphing-4-enine + phosphocholine + H(+)</text>
        <dbReference type="Rhea" id="RHEA:41095"/>
        <dbReference type="ChEBI" id="CHEBI:15377"/>
        <dbReference type="ChEBI" id="CHEBI:15378"/>
        <dbReference type="ChEBI" id="CHEBI:57756"/>
        <dbReference type="ChEBI" id="CHEBI:58906"/>
        <dbReference type="ChEBI" id="CHEBI:295975"/>
    </reaction>
    <physiologicalReaction direction="left-to-right" evidence="28">
        <dbReference type="Rhea" id="RHEA:41096"/>
    </physiologicalReaction>
</comment>
<evidence type="ECO:0000256" key="28">
    <source>
        <dbReference type="ARBA" id="ARBA00048234"/>
    </source>
</evidence>
<comment type="catalytic activity">
    <reaction evidence="23">
        <text>glycero-2-phosphocholine + H2O = phosphocholine + glycerol + H(+)</text>
        <dbReference type="Rhea" id="RHEA:61684"/>
        <dbReference type="ChEBI" id="CHEBI:15377"/>
        <dbReference type="ChEBI" id="CHEBI:15378"/>
        <dbReference type="ChEBI" id="CHEBI:17754"/>
        <dbReference type="ChEBI" id="CHEBI:144950"/>
        <dbReference type="ChEBI" id="CHEBI:295975"/>
    </reaction>
    <physiologicalReaction direction="left-to-right" evidence="23">
        <dbReference type="Rhea" id="RHEA:61685"/>
    </physiologicalReaction>
</comment>
<comment type="catalytic activity">
    <reaction evidence="21">
        <text>1-dodecanoyl-sn-glycero-3-phosphocholine + H2O = 1-dodecanoyl-sn-glycerol + phosphocholine + H(+)</text>
        <dbReference type="Rhea" id="RHEA:41127"/>
        <dbReference type="ChEBI" id="CHEBI:15377"/>
        <dbReference type="ChEBI" id="CHEBI:15378"/>
        <dbReference type="ChEBI" id="CHEBI:74966"/>
        <dbReference type="ChEBI" id="CHEBI:75529"/>
        <dbReference type="ChEBI" id="CHEBI:295975"/>
    </reaction>
    <physiologicalReaction direction="left-to-right" evidence="21">
        <dbReference type="Rhea" id="RHEA:41128"/>
    </physiologicalReaction>
</comment>
<dbReference type="AlphaFoldDB" id="A0A521AFQ5"/>
<evidence type="ECO:0000256" key="1">
    <source>
        <dbReference type="ARBA" id="ARBA00001947"/>
    </source>
</evidence>
<comment type="catalytic activity">
    <reaction evidence="25">
        <text>a 1-acyl-sn-glycero-3-phosphocholine + H2O = a 1-acyl-sn-glycerol + phosphocholine + H(+)</text>
        <dbReference type="Rhea" id="RHEA:44720"/>
        <dbReference type="ChEBI" id="CHEBI:15377"/>
        <dbReference type="ChEBI" id="CHEBI:15378"/>
        <dbReference type="ChEBI" id="CHEBI:58168"/>
        <dbReference type="ChEBI" id="CHEBI:64683"/>
        <dbReference type="ChEBI" id="CHEBI:295975"/>
    </reaction>
    <physiologicalReaction direction="left-to-right" evidence="25">
        <dbReference type="Rhea" id="RHEA:44721"/>
    </physiologicalReaction>
</comment>
<evidence type="ECO:0000256" key="20">
    <source>
        <dbReference type="ARBA" id="ARBA00046203"/>
    </source>
</evidence>
<dbReference type="Pfam" id="PF01663">
    <property type="entry name" value="Phosphodiest"/>
    <property type="match status" value="1"/>
</dbReference>
<evidence type="ECO:0000256" key="6">
    <source>
        <dbReference type="ARBA" id="ARBA00022553"/>
    </source>
</evidence>
<dbReference type="GO" id="GO:0046872">
    <property type="term" value="F:metal ion binding"/>
    <property type="evidence" value="ECO:0007669"/>
    <property type="project" value="UniProtKB-KW"/>
</dbReference>
<comment type="catalytic activity">
    <reaction evidence="22">
        <text>1-(9Z-octadecenoyl)-sn-glycero-3-phosphocholine + H2O = 1-(9Z-octadecenoyl)-sn-glycerol + phosphocholine + H(+)</text>
        <dbReference type="Rhea" id="RHEA:41091"/>
        <dbReference type="ChEBI" id="CHEBI:15377"/>
        <dbReference type="ChEBI" id="CHEBI:15378"/>
        <dbReference type="ChEBI" id="CHEBI:28610"/>
        <dbReference type="ChEBI" id="CHEBI:75757"/>
        <dbReference type="ChEBI" id="CHEBI:295975"/>
    </reaction>
    <physiologicalReaction direction="left-to-right" evidence="22">
        <dbReference type="Rhea" id="RHEA:41092"/>
    </physiologicalReaction>
</comment>
<keyword evidence="8" id="KW-0479">Metal-binding</keyword>
<evidence type="ECO:0000256" key="7">
    <source>
        <dbReference type="ARBA" id="ARBA00022622"/>
    </source>
</evidence>
<sequence>MLLAGVLAGCSRDKQGTAKPKKLLLVSFDGFRYDYLDKAATPHFDSLAAEGVTGDGLVPVFPSKTFPNHYAIATGLYPESSGFVGNTMYDPRWEEWYRIRDREAVEDGRWYGGEPIWNTFEKQGLRTGTMFWVGSEADIQQRHPTYWKTFNDNISSRARVDTVVKWLSYPEDRAVDFATLYFEHVDAMGHRFGTESDSLIAAIQEADQTIGYLKEQLKKKGLWQEINLLVVSDHGMIDLARDKVIELDRIINMENAERIIWGPLTMIEPLRGKKEEMYQDLKAEAEHYRVYRKEDIPERYHLKNHRRVTDLIMIADLGYTILHSSNRQRFAKSLPRATHGYDPAEKAMQSFFIAHGPAFKKGSRVGAFQNIHLYELMNKLMGTRPAQNDGSLDSVKVLLN</sequence>
<evidence type="ECO:0000256" key="9">
    <source>
        <dbReference type="ARBA" id="ARBA00022729"/>
    </source>
</evidence>
<comment type="subcellular location">
    <subcellularLocation>
        <location evidence="2">Cell membrane</location>
        <topology evidence="2">Lipid-anchor</topology>
        <topology evidence="2">GPI-anchor</topology>
    </subcellularLocation>
</comment>
<dbReference type="Proteomes" id="UP000317593">
    <property type="component" value="Unassembled WGS sequence"/>
</dbReference>
<comment type="function">
    <text evidence="20">Choline-specific glycerophosphodiesterase that hydrolyzes glycerophosphocholine (GPC) and lysophosphatidylcholine (LPC) and contributes to supplying choline to the cells. Has a preference for LPC with short (12:0 and 14:0) or polyunsaturated (18:2 and 20:4) fatty acids. In vitro, hydrolyzes only choline-containing lysophospholipids, such as sphingosylphosphorylcholine (SPC), platelet-activating factor (PAF) and lysoPAF, but not other lysophospholipids.</text>
</comment>
<keyword evidence="17" id="KW-0449">Lipoprotein</keyword>
<comment type="catalytic activity">
    <reaction evidence="27">
        <text>1-hexadecanoyl-sn-glycero-3-phosphocholine + H2O = 1-hexadecanoyl-sn-glycerol + phosphocholine + H(+)</text>
        <dbReference type="Rhea" id="RHEA:41119"/>
        <dbReference type="ChEBI" id="CHEBI:15377"/>
        <dbReference type="ChEBI" id="CHEBI:15378"/>
        <dbReference type="ChEBI" id="CHEBI:72998"/>
        <dbReference type="ChEBI" id="CHEBI:75542"/>
        <dbReference type="ChEBI" id="CHEBI:295975"/>
    </reaction>
    <physiologicalReaction direction="left-to-right" evidence="27">
        <dbReference type="Rhea" id="RHEA:41120"/>
    </physiologicalReaction>
</comment>
<accession>A0A521AFQ5</accession>
<keyword evidence="13" id="KW-0443">Lipid metabolism</keyword>
<keyword evidence="6" id="KW-0597">Phosphoprotein</keyword>
<keyword evidence="5" id="KW-1003">Cell membrane</keyword>
<dbReference type="GO" id="GO:0016042">
    <property type="term" value="P:lipid catabolic process"/>
    <property type="evidence" value="ECO:0007669"/>
    <property type="project" value="UniProtKB-KW"/>
</dbReference>
<dbReference type="Gene3D" id="3.40.720.10">
    <property type="entry name" value="Alkaline Phosphatase, subunit A"/>
    <property type="match status" value="1"/>
</dbReference>
<dbReference type="EMBL" id="FXTH01000001">
    <property type="protein sequence ID" value="SMO33540.1"/>
    <property type="molecule type" value="Genomic_DNA"/>
</dbReference>
<evidence type="ECO:0000256" key="15">
    <source>
        <dbReference type="ARBA" id="ARBA00023157"/>
    </source>
</evidence>
<evidence type="ECO:0000256" key="26">
    <source>
        <dbReference type="ARBA" id="ARBA00047779"/>
    </source>
</evidence>
<keyword evidence="16" id="KW-0325">Glycoprotein</keyword>
<dbReference type="GO" id="GO:0098552">
    <property type="term" value="C:side of membrane"/>
    <property type="evidence" value="ECO:0007669"/>
    <property type="project" value="UniProtKB-KW"/>
</dbReference>
<dbReference type="Gene3D" id="3.30.1360.180">
    <property type="match status" value="1"/>
</dbReference>
<comment type="catalytic activity">
    <reaction evidence="24">
        <text>a 1-O-alkyl-sn-glycero-3-phosphocholine + H2O = a 1-O-alkyl-sn-glycerol + phosphocholine + H(+)</text>
        <dbReference type="Rhea" id="RHEA:36083"/>
        <dbReference type="ChEBI" id="CHEBI:15377"/>
        <dbReference type="ChEBI" id="CHEBI:15378"/>
        <dbReference type="ChEBI" id="CHEBI:15850"/>
        <dbReference type="ChEBI" id="CHEBI:30909"/>
        <dbReference type="ChEBI" id="CHEBI:295975"/>
    </reaction>
    <physiologicalReaction direction="left-to-right" evidence="24">
        <dbReference type="Rhea" id="RHEA:36084"/>
    </physiologicalReaction>
</comment>
<evidence type="ECO:0000256" key="27">
    <source>
        <dbReference type="ARBA" id="ARBA00048209"/>
    </source>
</evidence>
<evidence type="ECO:0000256" key="23">
    <source>
        <dbReference type="ARBA" id="ARBA00047482"/>
    </source>
</evidence>
<evidence type="ECO:0000256" key="11">
    <source>
        <dbReference type="ARBA" id="ARBA00022833"/>
    </source>
</evidence>
<evidence type="ECO:0000256" key="13">
    <source>
        <dbReference type="ARBA" id="ARBA00023098"/>
    </source>
</evidence>
<evidence type="ECO:0000256" key="8">
    <source>
        <dbReference type="ARBA" id="ARBA00022723"/>
    </source>
</evidence>
<evidence type="ECO:0000313" key="32">
    <source>
        <dbReference type="EMBL" id="SMO33540.1"/>
    </source>
</evidence>
<dbReference type="EC" id="3.1.4.38" evidence="4"/>
<keyword evidence="7" id="KW-0336">GPI-anchor</keyword>
<evidence type="ECO:0000313" key="33">
    <source>
        <dbReference type="Proteomes" id="UP000317593"/>
    </source>
</evidence>
<dbReference type="PANTHER" id="PTHR10151:SF66">
    <property type="entry name" value="GLYCEROPHOSPHOCHOLINE CHOLINEPHOSPHODIESTERASE ENPP6"/>
    <property type="match status" value="1"/>
</dbReference>
<protein>
    <recommendedName>
        <fullName evidence="4">glycerophosphocholine cholinephosphodiesterase</fullName>
        <ecNumber evidence="4">3.1.4.38</ecNumber>
    </recommendedName>
    <alternativeName>
        <fullName evidence="19">Choline-specific glycerophosphodiester phosphodiesterase</fullName>
    </alternativeName>
    <alternativeName>
        <fullName evidence="18">Ectonucleotide pyrophosphatase/phosphodiesterase family member 6</fullName>
    </alternativeName>
</protein>
<comment type="catalytic activity">
    <reaction evidence="31">
        <text>1-(5Z,8Z,11Z,14Z-eicosatetraenoyl)-sn-glycero-3-phosphocholine + H2O = 1-(5Z,8Z,11Z,14Z-eicosatetraenoyl)-sn-glycerol + phosphocholine + H(+)</text>
        <dbReference type="Rhea" id="RHEA:41003"/>
        <dbReference type="ChEBI" id="CHEBI:15377"/>
        <dbReference type="ChEBI" id="CHEBI:15378"/>
        <dbReference type="ChEBI" id="CHEBI:34071"/>
        <dbReference type="ChEBI" id="CHEBI:74344"/>
        <dbReference type="ChEBI" id="CHEBI:295975"/>
    </reaction>
    <physiologicalReaction direction="left-to-right" evidence="31">
        <dbReference type="Rhea" id="RHEA:41004"/>
    </physiologicalReaction>
</comment>
<evidence type="ECO:0000256" key="31">
    <source>
        <dbReference type="ARBA" id="ARBA00049320"/>
    </source>
</evidence>
<evidence type="ECO:0000256" key="25">
    <source>
        <dbReference type="ARBA" id="ARBA00047600"/>
    </source>
</evidence>
<dbReference type="PANTHER" id="PTHR10151">
    <property type="entry name" value="ECTONUCLEOTIDE PYROPHOSPHATASE/PHOSPHODIESTERASE"/>
    <property type="match status" value="1"/>
</dbReference>
<evidence type="ECO:0000256" key="5">
    <source>
        <dbReference type="ARBA" id="ARBA00022475"/>
    </source>
</evidence>
<name>A0A521AFQ5_9BACT</name>
<evidence type="ECO:0000256" key="4">
    <source>
        <dbReference type="ARBA" id="ARBA00012318"/>
    </source>
</evidence>
<reference evidence="32 33" key="1">
    <citation type="submission" date="2017-05" db="EMBL/GenBank/DDBJ databases">
        <authorList>
            <person name="Varghese N."/>
            <person name="Submissions S."/>
        </authorList>
    </citation>
    <scope>NUCLEOTIDE SEQUENCE [LARGE SCALE GENOMIC DNA]</scope>
    <source>
        <strain evidence="32 33">DSM 21194</strain>
    </source>
</reference>
<dbReference type="SUPFAM" id="SSF53649">
    <property type="entry name" value="Alkaline phosphatase-like"/>
    <property type="match status" value="1"/>
</dbReference>
<keyword evidence="14" id="KW-0472">Membrane</keyword>
<keyword evidence="15" id="KW-1015">Disulfide bond</keyword>
<evidence type="ECO:0000256" key="17">
    <source>
        <dbReference type="ARBA" id="ARBA00023288"/>
    </source>
</evidence>
<evidence type="ECO:0000256" key="12">
    <source>
        <dbReference type="ARBA" id="ARBA00022963"/>
    </source>
</evidence>
<dbReference type="CDD" id="cd16018">
    <property type="entry name" value="Enpp"/>
    <property type="match status" value="1"/>
</dbReference>
<dbReference type="GO" id="GO:0047390">
    <property type="term" value="F:glycerophosphocholine cholinephosphodiesterase activity"/>
    <property type="evidence" value="ECO:0007669"/>
    <property type="project" value="UniProtKB-EC"/>
</dbReference>
<evidence type="ECO:0000256" key="22">
    <source>
        <dbReference type="ARBA" id="ARBA00047322"/>
    </source>
</evidence>
<comment type="catalytic activity">
    <reaction evidence="26">
        <text>1-tetradecanoyl-sn-glycero-3-phosphocholine + H2O = 1-tetradecanoyl-sn-glycerol + phosphocholine + H(+)</text>
        <dbReference type="Rhea" id="RHEA:40999"/>
        <dbReference type="ChEBI" id="CHEBI:15377"/>
        <dbReference type="ChEBI" id="CHEBI:15378"/>
        <dbReference type="ChEBI" id="CHEBI:64489"/>
        <dbReference type="ChEBI" id="CHEBI:75536"/>
        <dbReference type="ChEBI" id="CHEBI:295975"/>
    </reaction>
    <physiologicalReaction direction="left-to-right" evidence="26">
        <dbReference type="Rhea" id="RHEA:41000"/>
    </physiologicalReaction>
</comment>
<evidence type="ECO:0000256" key="30">
    <source>
        <dbReference type="ARBA" id="ARBA00049092"/>
    </source>
</evidence>
<evidence type="ECO:0000256" key="14">
    <source>
        <dbReference type="ARBA" id="ARBA00023136"/>
    </source>
</evidence>
<dbReference type="RefSeq" id="WP_246068240.1">
    <property type="nucleotide sequence ID" value="NZ_FXTH01000001.1"/>
</dbReference>
<evidence type="ECO:0000256" key="16">
    <source>
        <dbReference type="ARBA" id="ARBA00023180"/>
    </source>
</evidence>
<dbReference type="InterPro" id="IPR017850">
    <property type="entry name" value="Alkaline_phosphatase_core_sf"/>
</dbReference>
<keyword evidence="9" id="KW-0732">Signal</keyword>
<evidence type="ECO:0000256" key="19">
    <source>
        <dbReference type="ARBA" id="ARBA00032556"/>
    </source>
</evidence>
<evidence type="ECO:0000256" key="3">
    <source>
        <dbReference type="ARBA" id="ARBA00010594"/>
    </source>
</evidence>
<comment type="catalytic activity">
    <reaction evidence="30">
        <text>1-(9Z,12Z)-octadecadienoyl-sn-glycero-3-phosphocholine + H2O = 1-(9Z,12Z-octadecadienoyl)-sn-glycerol + phosphocholine + H(+)</text>
        <dbReference type="Rhea" id="RHEA:41115"/>
        <dbReference type="ChEBI" id="CHEBI:15377"/>
        <dbReference type="ChEBI" id="CHEBI:15378"/>
        <dbReference type="ChEBI" id="CHEBI:28733"/>
        <dbReference type="ChEBI" id="CHEBI:75561"/>
        <dbReference type="ChEBI" id="CHEBI:295975"/>
    </reaction>
    <physiologicalReaction direction="left-to-right" evidence="30">
        <dbReference type="Rhea" id="RHEA:41116"/>
    </physiologicalReaction>
</comment>
<gene>
    <name evidence="32" type="ORF">SAMN06265218_10184</name>
</gene>
<dbReference type="InterPro" id="IPR002591">
    <property type="entry name" value="Phosphodiest/P_Trfase"/>
</dbReference>
<keyword evidence="12" id="KW-0442">Lipid degradation</keyword>
<keyword evidence="10" id="KW-0378">Hydrolase</keyword>
<keyword evidence="33" id="KW-1185">Reference proteome</keyword>
<dbReference type="GO" id="GO:0005886">
    <property type="term" value="C:plasma membrane"/>
    <property type="evidence" value="ECO:0007669"/>
    <property type="project" value="UniProtKB-SubCell"/>
</dbReference>
<comment type="catalytic activity">
    <reaction evidence="29">
        <text>sn-glycerol 3-phosphocholine + H2O = phosphocholine + glycerol + H(+)</text>
        <dbReference type="Rhea" id="RHEA:19545"/>
        <dbReference type="ChEBI" id="CHEBI:15377"/>
        <dbReference type="ChEBI" id="CHEBI:15378"/>
        <dbReference type="ChEBI" id="CHEBI:16870"/>
        <dbReference type="ChEBI" id="CHEBI:17754"/>
        <dbReference type="ChEBI" id="CHEBI:295975"/>
        <dbReference type="EC" id="3.1.4.38"/>
    </reaction>
    <physiologicalReaction direction="left-to-right" evidence="29">
        <dbReference type="Rhea" id="RHEA:19546"/>
    </physiologicalReaction>
</comment>
<evidence type="ECO:0000256" key="10">
    <source>
        <dbReference type="ARBA" id="ARBA00022801"/>
    </source>
</evidence>
<evidence type="ECO:0000256" key="18">
    <source>
        <dbReference type="ARBA" id="ARBA00031167"/>
    </source>
</evidence>
<evidence type="ECO:0000256" key="24">
    <source>
        <dbReference type="ARBA" id="ARBA00047494"/>
    </source>
</evidence>
<keyword evidence="11" id="KW-0862">Zinc</keyword>